<feature type="compositionally biased region" description="Acidic residues" evidence="1">
    <location>
        <begin position="156"/>
        <end position="169"/>
    </location>
</feature>
<evidence type="ECO:0000313" key="3">
    <source>
        <dbReference type="Proteomes" id="UP000284842"/>
    </source>
</evidence>
<feature type="compositionally biased region" description="Basic and acidic residues" evidence="1">
    <location>
        <begin position="253"/>
        <end position="262"/>
    </location>
</feature>
<dbReference type="InParanoid" id="A0A409W7M7"/>
<feature type="compositionally biased region" description="Acidic residues" evidence="1">
    <location>
        <begin position="293"/>
        <end position="303"/>
    </location>
</feature>
<sequence>MNEQAPASLCPGYKYVESFGNEEEYEDEEEVMYVTLDLGNVEPTLVPSSTEYRLITTKAGLRRLHHNLSSDLEISLYQRITLFSESHDRTKRPLVHVANTERRIAFKEVTLVPKGSAQDPRTSTAKAPKRPTTSSTKSSTKSKGKGKQKAPAVEVDVGDAEGEVNEDAPTEGQTLQIDRMTGSAPEPSRASRKRKSTAASNSATAQEGSSSSKGKERASRRQTRSQMDMDFGPGPAYSFQPPPLPEMQYSFPEAERQERMDVEMESSASTIPPPPPKPTPAFVIDPALLGPDERDDMDDMYVD</sequence>
<gene>
    <name evidence="2" type="ORF">CVT24_000126</name>
</gene>
<name>A0A409W7M7_9AGAR</name>
<feature type="compositionally biased region" description="Polar residues" evidence="1">
    <location>
        <begin position="197"/>
        <end position="212"/>
    </location>
</feature>
<reference evidence="2 3" key="1">
    <citation type="journal article" date="2018" name="Evol. Lett.">
        <title>Horizontal gene cluster transfer increased hallucinogenic mushroom diversity.</title>
        <authorList>
            <person name="Reynolds H.T."/>
            <person name="Vijayakumar V."/>
            <person name="Gluck-Thaler E."/>
            <person name="Korotkin H.B."/>
            <person name="Matheny P.B."/>
            <person name="Slot J.C."/>
        </authorList>
    </citation>
    <scope>NUCLEOTIDE SEQUENCE [LARGE SCALE GENOMIC DNA]</scope>
    <source>
        <strain evidence="2 3">2629</strain>
    </source>
</reference>
<protein>
    <submittedName>
        <fullName evidence="2">Uncharacterized protein</fullName>
    </submittedName>
</protein>
<dbReference type="STRING" id="181874.A0A409W7M7"/>
<dbReference type="Proteomes" id="UP000284842">
    <property type="component" value="Unassembled WGS sequence"/>
</dbReference>
<dbReference type="AlphaFoldDB" id="A0A409W7M7"/>
<comment type="caution">
    <text evidence="2">The sequence shown here is derived from an EMBL/GenBank/DDBJ whole genome shotgun (WGS) entry which is preliminary data.</text>
</comment>
<keyword evidence="3" id="KW-1185">Reference proteome</keyword>
<evidence type="ECO:0000313" key="2">
    <source>
        <dbReference type="EMBL" id="PPQ74475.1"/>
    </source>
</evidence>
<dbReference type="EMBL" id="NHTK01005750">
    <property type="protein sequence ID" value="PPQ74475.1"/>
    <property type="molecule type" value="Genomic_DNA"/>
</dbReference>
<dbReference type="OrthoDB" id="1877767at2759"/>
<proteinExistence type="predicted"/>
<feature type="region of interest" description="Disordered" evidence="1">
    <location>
        <begin position="111"/>
        <end position="303"/>
    </location>
</feature>
<accession>A0A409W7M7</accession>
<evidence type="ECO:0000256" key="1">
    <source>
        <dbReference type="SAM" id="MobiDB-lite"/>
    </source>
</evidence>
<organism evidence="2 3">
    <name type="scientific">Panaeolus cyanescens</name>
    <dbReference type="NCBI Taxonomy" id="181874"/>
    <lineage>
        <taxon>Eukaryota</taxon>
        <taxon>Fungi</taxon>
        <taxon>Dikarya</taxon>
        <taxon>Basidiomycota</taxon>
        <taxon>Agaricomycotina</taxon>
        <taxon>Agaricomycetes</taxon>
        <taxon>Agaricomycetidae</taxon>
        <taxon>Agaricales</taxon>
        <taxon>Agaricineae</taxon>
        <taxon>Galeropsidaceae</taxon>
        <taxon>Panaeolus</taxon>
    </lineage>
</organism>